<organism evidence="2 3">
    <name type="scientific">Orbilia oligospora</name>
    <name type="common">Nematode-trapping fungus</name>
    <name type="synonym">Arthrobotrys oligospora</name>
    <dbReference type="NCBI Taxonomy" id="2813651"/>
    <lineage>
        <taxon>Eukaryota</taxon>
        <taxon>Fungi</taxon>
        <taxon>Dikarya</taxon>
        <taxon>Ascomycota</taxon>
        <taxon>Pezizomycotina</taxon>
        <taxon>Orbiliomycetes</taxon>
        <taxon>Orbiliales</taxon>
        <taxon>Orbiliaceae</taxon>
        <taxon>Orbilia</taxon>
    </lineage>
</organism>
<evidence type="ECO:0000313" key="3">
    <source>
        <dbReference type="Proteomes" id="UP000297595"/>
    </source>
</evidence>
<feature type="region of interest" description="Disordered" evidence="1">
    <location>
        <begin position="100"/>
        <end position="128"/>
    </location>
</feature>
<gene>
    <name evidence="2" type="ORF">EYR41_008036</name>
</gene>
<name>A0A8H2DUA8_ORBOL</name>
<dbReference type="AlphaFoldDB" id="A0A8H2DUA8"/>
<comment type="caution">
    <text evidence="2">The sequence shown here is derived from an EMBL/GenBank/DDBJ whole genome shotgun (WGS) entry which is preliminary data.</text>
</comment>
<evidence type="ECO:0000256" key="1">
    <source>
        <dbReference type="SAM" id="MobiDB-lite"/>
    </source>
</evidence>
<sequence length="128" mass="14367">MPFALTSRSEFDGKQKLSLLTMRPEPFPMNDGGWGSTRKKAVSEKETKWFLVGRHQRHGPGTSVISRPAEARIWGGAHQIYEVESECSYLSVGCKVSDMSPISGQTHHHYPPSTIHHPPSTRSRDPRD</sequence>
<dbReference type="Proteomes" id="UP000297595">
    <property type="component" value="Unassembled WGS sequence"/>
</dbReference>
<protein>
    <submittedName>
        <fullName evidence="2">Uncharacterized protein</fullName>
    </submittedName>
</protein>
<proteinExistence type="predicted"/>
<evidence type="ECO:0000313" key="2">
    <source>
        <dbReference type="EMBL" id="TGJ66401.1"/>
    </source>
</evidence>
<reference evidence="2 3" key="1">
    <citation type="submission" date="2019-03" db="EMBL/GenBank/DDBJ databases">
        <title>Nematode-trapping fungi genome.</title>
        <authorList>
            <person name="Vidal-Diez De Ulzurrun G."/>
        </authorList>
    </citation>
    <scope>NUCLEOTIDE SEQUENCE [LARGE SCALE GENOMIC DNA]</scope>
    <source>
        <strain evidence="2 3">TWF154</strain>
    </source>
</reference>
<dbReference type="EMBL" id="SOZJ01000005">
    <property type="protein sequence ID" value="TGJ66401.1"/>
    <property type="molecule type" value="Genomic_DNA"/>
</dbReference>
<accession>A0A8H2DUA8</accession>